<proteinExistence type="predicted"/>
<organism evidence="2">
    <name type="scientific">uncultured Phycisphaerae bacterium</name>
    <dbReference type="NCBI Taxonomy" id="904963"/>
    <lineage>
        <taxon>Bacteria</taxon>
        <taxon>Pseudomonadati</taxon>
        <taxon>Planctomycetota</taxon>
        <taxon>Phycisphaerae</taxon>
        <taxon>environmental samples</taxon>
    </lineage>
</organism>
<feature type="region of interest" description="Disordered" evidence="1">
    <location>
        <begin position="1"/>
        <end position="26"/>
    </location>
</feature>
<reference evidence="2" key="1">
    <citation type="submission" date="2020-02" db="EMBL/GenBank/DDBJ databases">
        <authorList>
            <person name="Meier V. D."/>
        </authorList>
    </citation>
    <scope>NUCLEOTIDE SEQUENCE</scope>
    <source>
        <strain evidence="2">AVDCRST_MAG64</strain>
    </source>
</reference>
<accession>A0A6J4PSW0</accession>
<evidence type="ECO:0000313" key="2">
    <source>
        <dbReference type="EMBL" id="CAA9418621.1"/>
    </source>
</evidence>
<gene>
    <name evidence="2" type="ORF">AVDCRST_MAG64-2729</name>
</gene>
<dbReference type="AlphaFoldDB" id="A0A6J4PSW0"/>
<name>A0A6J4PSW0_9BACT</name>
<evidence type="ECO:0000256" key="1">
    <source>
        <dbReference type="SAM" id="MobiDB-lite"/>
    </source>
</evidence>
<protein>
    <submittedName>
        <fullName evidence="2">Uncharacterized protein</fullName>
    </submittedName>
</protein>
<sequence length="26" mass="2640">GKDALPDGCDGRAVADRRADGPAREA</sequence>
<feature type="non-terminal residue" evidence="2">
    <location>
        <position position="26"/>
    </location>
</feature>
<feature type="non-terminal residue" evidence="2">
    <location>
        <position position="1"/>
    </location>
</feature>
<dbReference type="EMBL" id="CADCUQ010000617">
    <property type="protein sequence ID" value="CAA9418621.1"/>
    <property type="molecule type" value="Genomic_DNA"/>
</dbReference>